<dbReference type="Gene3D" id="3.90.226.10">
    <property type="entry name" value="2-enoyl-CoA Hydratase, Chain A, domain 1"/>
    <property type="match status" value="1"/>
</dbReference>
<feature type="domain" description="Tail specific protease" evidence="9">
    <location>
        <begin position="877"/>
        <end position="1070"/>
    </location>
</feature>
<comment type="similarity">
    <text evidence="2 7">Belongs to the peptidase S41B family.</text>
</comment>
<evidence type="ECO:0000256" key="2">
    <source>
        <dbReference type="ARBA" id="ARBA00008524"/>
    </source>
</evidence>
<keyword evidence="5 7" id="KW-0378">Hydrolase</keyword>
<reference evidence="11" key="1">
    <citation type="journal article" date="2019" name="Int. J. Syst. Evol. Microbiol.">
        <title>The Global Catalogue of Microorganisms (GCM) 10K type strain sequencing project: providing services to taxonomists for standard genome sequencing and annotation.</title>
        <authorList>
            <consortium name="The Broad Institute Genomics Platform"/>
            <consortium name="The Broad Institute Genome Sequencing Center for Infectious Disease"/>
            <person name="Wu L."/>
            <person name="Ma J."/>
        </authorList>
    </citation>
    <scope>NUCLEOTIDE SEQUENCE [LARGE SCALE GENOMIC DNA]</scope>
    <source>
        <strain evidence="11">JCM 12165</strain>
    </source>
</reference>
<evidence type="ECO:0000256" key="8">
    <source>
        <dbReference type="SAM" id="MobiDB-lite"/>
    </source>
</evidence>
<dbReference type="Gene3D" id="3.30.750.44">
    <property type="match status" value="1"/>
</dbReference>
<dbReference type="SUPFAM" id="SSF69322">
    <property type="entry name" value="Tricorn protease domain 2"/>
    <property type="match status" value="1"/>
</dbReference>
<keyword evidence="4 7" id="KW-0645">Protease</keyword>
<organism evidence="10 11">
    <name type="scientific">Pseudonocardia aurantiaca</name>
    <dbReference type="NCBI Taxonomy" id="75290"/>
    <lineage>
        <taxon>Bacteria</taxon>
        <taxon>Bacillati</taxon>
        <taxon>Actinomycetota</taxon>
        <taxon>Actinomycetes</taxon>
        <taxon>Pseudonocardiales</taxon>
        <taxon>Pseudonocardiaceae</taxon>
        <taxon>Pseudonocardia</taxon>
    </lineage>
</organism>
<dbReference type="PIRSF" id="PIRSF036421">
    <property type="entry name" value="Tricorn_protease"/>
    <property type="match status" value="1"/>
</dbReference>
<dbReference type="Pfam" id="PF14685">
    <property type="entry name" value="PDZ_Tricorn"/>
    <property type="match status" value="1"/>
</dbReference>
<protein>
    <recommendedName>
        <fullName evidence="7">Tricorn protease homolog</fullName>
        <ecNumber evidence="7">3.4.21.-</ecNumber>
    </recommendedName>
</protein>
<dbReference type="EC" id="3.4.21.-" evidence="7"/>
<evidence type="ECO:0000256" key="6">
    <source>
        <dbReference type="ARBA" id="ARBA00022825"/>
    </source>
</evidence>
<dbReference type="Gene3D" id="2.130.10.10">
    <property type="entry name" value="YVTN repeat-like/Quinoprotein amine dehydrogenase"/>
    <property type="match status" value="1"/>
</dbReference>
<dbReference type="SMART" id="SM00245">
    <property type="entry name" value="TSPc"/>
    <property type="match status" value="1"/>
</dbReference>
<feature type="compositionally biased region" description="Basic and acidic residues" evidence="8">
    <location>
        <begin position="542"/>
        <end position="556"/>
    </location>
</feature>
<dbReference type="SUPFAM" id="SSF50156">
    <property type="entry name" value="PDZ domain-like"/>
    <property type="match status" value="1"/>
</dbReference>
<dbReference type="PANTHER" id="PTHR43253:SF1">
    <property type="entry name" value="TRICORN PROTEASE HOMOLOG 2-RELATED"/>
    <property type="match status" value="1"/>
</dbReference>
<dbReference type="InterPro" id="IPR029414">
    <property type="entry name" value="Tricorn_PDZ"/>
</dbReference>
<keyword evidence="11" id="KW-1185">Reference proteome</keyword>
<evidence type="ECO:0000256" key="3">
    <source>
        <dbReference type="ARBA" id="ARBA00022490"/>
    </source>
</evidence>
<comment type="subcellular location">
    <subcellularLocation>
        <location evidence="1 7">Cytoplasm</location>
    </subcellularLocation>
</comment>
<evidence type="ECO:0000313" key="11">
    <source>
        <dbReference type="Proteomes" id="UP001597145"/>
    </source>
</evidence>
<evidence type="ECO:0000256" key="5">
    <source>
        <dbReference type="ARBA" id="ARBA00022801"/>
    </source>
</evidence>
<dbReference type="SUPFAM" id="SSF52096">
    <property type="entry name" value="ClpP/crotonase"/>
    <property type="match status" value="1"/>
</dbReference>
<evidence type="ECO:0000259" key="9">
    <source>
        <dbReference type="SMART" id="SM00245"/>
    </source>
</evidence>
<dbReference type="SUPFAM" id="SSF69304">
    <property type="entry name" value="Tricorn protease N-terminal domain"/>
    <property type="match status" value="1"/>
</dbReference>
<feature type="compositionally biased region" description="Basic and acidic residues" evidence="8">
    <location>
        <begin position="1127"/>
        <end position="1137"/>
    </location>
</feature>
<dbReference type="InterPro" id="IPR012393">
    <property type="entry name" value="Tricorn_protease"/>
</dbReference>
<evidence type="ECO:0000313" key="10">
    <source>
        <dbReference type="EMBL" id="MFD1531138.1"/>
    </source>
</evidence>
<dbReference type="Pfam" id="PF26550">
    <property type="entry name" value="Tricorn_2nd"/>
    <property type="match status" value="1"/>
</dbReference>
<gene>
    <name evidence="10" type="ORF">ACFSCY_17000</name>
</gene>
<feature type="region of interest" description="Disordered" evidence="8">
    <location>
        <begin position="521"/>
        <end position="583"/>
    </location>
</feature>
<accession>A0ABW4FKM1</accession>
<comment type="function">
    <text evidence="7">Degrades oligopeptides.</text>
</comment>
<dbReference type="Pfam" id="PF03572">
    <property type="entry name" value="Peptidase_S41"/>
    <property type="match status" value="1"/>
</dbReference>
<dbReference type="CDD" id="cd07562">
    <property type="entry name" value="Peptidase_S41_TRI"/>
    <property type="match status" value="1"/>
</dbReference>
<proteinExistence type="inferred from homology"/>
<feature type="compositionally biased region" description="Basic and acidic residues" evidence="8">
    <location>
        <begin position="563"/>
        <end position="579"/>
    </location>
</feature>
<dbReference type="PANTHER" id="PTHR43253">
    <property type="entry name" value="TRICORN PROTEASE HOMOLOG 2-RELATED"/>
    <property type="match status" value="1"/>
</dbReference>
<keyword evidence="6 7" id="KW-0720">Serine protease</keyword>
<dbReference type="Gene3D" id="2.120.10.60">
    <property type="entry name" value="Tricorn protease N-terminal domain"/>
    <property type="match status" value="1"/>
</dbReference>
<evidence type="ECO:0000256" key="7">
    <source>
        <dbReference type="PIRNR" id="PIRNR036421"/>
    </source>
</evidence>
<dbReference type="Pfam" id="PF26549">
    <property type="entry name" value="Tricorn_N"/>
    <property type="match status" value="1"/>
</dbReference>
<feature type="region of interest" description="Disordered" evidence="8">
    <location>
        <begin position="1095"/>
        <end position="1137"/>
    </location>
</feature>
<keyword evidence="3 7" id="KW-0963">Cytoplasm</keyword>
<evidence type="ECO:0000256" key="1">
    <source>
        <dbReference type="ARBA" id="ARBA00004496"/>
    </source>
</evidence>
<dbReference type="InterPro" id="IPR005151">
    <property type="entry name" value="Tail-specific_protease"/>
</dbReference>
<dbReference type="EMBL" id="JBHUCP010000009">
    <property type="protein sequence ID" value="MFD1531138.1"/>
    <property type="molecule type" value="Genomic_DNA"/>
</dbReference>
<dbReference type="InterPro" id="IPR015943">
    <property type="entry name" value="WD40/YVTN_repeat-like_dom_sf"/>
</dbReference>
<dbReference type="RefSeq" id="WP_343971518.1">
    <property type="nucleotide sequence ID" value="NZ_BAAAJG010000002.1"/>
</dbReference>
<sequence>MPPSYLRFPHLHGDTLVFAAENDVWTAPLSGGRAYRLTADDVPVARPRLSPDSTQVSWTSWRDGAPETYVSDVDGGGVRRLTFWGDLRGYSLGWTPQGDVLAVTASGQASPRRTWAYAIPPAGGTPRRLDLGPVSDVALAEGGPTVLVTNLVTRDMAWWKRYRGGTMGKLWWDRAGTGEFERLAADIDGQIAAPLLVGSGDGMRVAFISDHEGWGNLYSLGLDGAGLRRHTDHGDGDAPAFYVRHASTDGERVVYESAGELWILDSLDAEPRRLDVRLGGPRTARDPFRVSTSSELSWAAPDRTGRTSIALVRGTVHRLTHRDGPARTLLAQPGARARLARPLGDDRAVWVDDVEGEDAVCVAPLDERADGAEPLRRYGAGEVGRVLELAPAPDASAVALAAHDGRLLVLDVASGELRELARGADGEISDLCWSPDSKWLAYCDPVESGLTRIMMARLADDTLVAVTEPRFADTDPAFTSDGRYLAFLSRRSFDPIYDQHSFDLTFPASWRPFLVPLAARTPSPFGASPDGRPVSPEEEGPEDLRAPDPADPSAEHEDSDSATPDKDEKDGGKKDKDAPPEVVVDVEGLSARVVPVPVVAARYSGMRAGKDCLLWYRIPVSGVLGDARADTEEKAERPVLERFDLVRRKLDVIADPVSSFAVSGDGTRLVVRDGGTLRMLRTDRSGAGTPSDGDGDEFEIDTRRIVVTIDPTAEWRQMFDEAGRLMRDHFWVEDMAGVDWAAEMDRYRPLVDAVGSHDDLVDLIWELHGELGTSHAYVTAGGAGDHTGKPGLLGADLEPAPDGIGWRVARVLPPETSAPAARSPLSGPGVDVRAGDVVLEVGGKTVDPGLGPAPLLVSGADELVELTVRSGPDRADAGEIRRVVVRPLASEAALRYQDWVAGRRAFVADRSEGRLGYLHVPDMMALGWAQLHRDLSRETSREGLILDVRGNGGGHTSQLVVEKLARRVIGWDVPRHRQPTTYPEDAPRGPVVALADELAGSDGDIVTAAIKRLGIGPVVGVRTWGGVIGIDSRYRLVDGTGVTQPRYASWFDHTGWDVENYGVDPDVEVVISPQDWMAGRDPQLERAVDMALEALAERPAAQPPDLATRPSRERPTLPPRPVMPGGHIHDPSREVTE</sequence>
<dbReference type="InterPro" id="IPR028204">
    <property type="entry name" value="Tricorn_C1"/>
</dbReference>
<name>A0ABW4FKM1_9PSEU</name>
<evidence type="ECO:0000256" key="4">
    <source>
        <dbReference type="ARBA" id="ARBA00022670"/>
    </source>
</evidence>
<comment type="caution">
    <text evidence="10">The sequence shown here is derived from an EMBL/GenBank/DDBJ whole genome shotgun (WGS) entry which is preliminary data.</text>
</comment>
<dbReference type="Pfam" id="PF14684">
    <property type="entry name" value="Tricorn_C1"/>
    <property type="match status" value="1"/>
</dbReference>
<dbReference type="InterPro" id="IPR036034">
    <property type="entry name" value="PDZ_sf"/>
</dbReference>
<dbReference type="Proteomes" id="UP001597145">
    <property type="component" value="Unassembled WGS sequence"/>
</dbReference>
<dbReference type="InterPro" id="IPR029045">
    <property type="entry name" value="ClpP/crotonase-like_dom_sf"/>
</dbReference>
<dbReference type="Gene3D" id="2.30.42.10">
    <property type="match status" value="1"/>
</dbReference>